<organism evidence="2 3">
    <name type="scientific">Austropuccinia psidii MF-1</name>
    <dbReference type="NCBI Taxonomy" id="1389203"/>
    <lineage>
        <taxon>Eukaryota</taxon>
        <taxon>Fungi</taxon>
        <taxon>Dikarya</taxon>
        <taxon>Basidiomycota</taxon>
        <taxon>Pucciniomycotina</taxon>
        <taxon>Pucciniomycetes</taxon>
        <taxon>Pucciniales</taxon>
        <taxon>Sphaerophragmiaceae</taxon>
        <taxon>Austropuccinia</taxon>
    </lineage>
</organism>
<feature type="region of interest" description="Disordered" evidence="1">
    <location>
        <begin position="83"/>
        <end position="124"/>
    </location>
</feature>
<dbReference type="Proteomes" id="UP000765509">
    <property type="component" value="Unassembled WGS sequence"/>
</dbReference>
<evidence type="ECO:0000313" key="3">
    <source>
        <dbReference type="Proteomes" id="UP000765509"/>
    </source>
</evidence>
<evidence type="ECO:0000313" key="2">
    <source>
        <dbReference type="EMBL" id="MBW0469452.1"/>
    </source>
</evidence>
<comment type="caution">
    <text evidence="2">The sequence shown here is derived from an EMBL/GenBank/DDBJ whole genome shotgun (WGS) entry which is preliminary data.</text>
</comment>
<sequence>MFQWRIEHKKFKMASHWEELGARCHKICLKVIDFKEIMEIIKGWNPNRKFKLLEEREAKIRENQATIHNIEEQWRHKENILTPAGSQGVGQTNSFVASNHSESRKAGAKSHHSSQSQEVYRIRQ</sequence>
<accession>A0A9Q3GK25</accession>
<dbReference type="AlphaFoldDB" id="A0A9Q3GK25"/>
<dbReference type="EMBL" id="AVOT02002184">
    <property type="protein sequence ID" value="MBW0469452.1"/>
    <property type="molecule type" value="Genomic_DNA"/>
</dbReference>
<keyword evidence="3" id="KW-1185">Reference proteome</keyword>
<gene>
    <name evidence="2" type="ORF">O181_009167</name>
</gene>
<feature type="compositionally biased region" description="Polar residues" evidence="1">
    <location>
        <begin position="89"/>
        <end position="100"/>
    </location>
</feature>
<evidence type="ECO:0000256" key="1">
    <source>
        <dbReference type="SAM" id="MobiDB-lite"/>
    </source>
</evidence>
<protein>
    <submittedName>
        <fullName evidence="2">Uncharacterized protein</fullName>
    </submittedName>
</protein>
<reference evidence="2" key="1">
    <citation type="submission" date="2021-03" db="EMBL/GenBank/DDBJ databases">
        <title>Draft genome sequence of rust myrtle Austropuccinia psidii MF-1, a brazilian biotype.</title>
        <authorList>
            <person name="Quecine M.C."/>
            <person name="Pachon D.M.R."/>
            <person name="Bonatelli M.L."/>
            <person name="Correr F.H."/>
            <person name="Franceschini L.M."/>
            <person name="Leite T.F."/>
            <person name="Margarido G.R.A."/>
            <person name="Almeida C.A."/>
            <person name="Ferrarezi J.A."/>
            <person name="Labate C.A."/>
        </authorList>
    </citation>
    <scope>NUCLEOTIDE SEQUENCE</scope>
    <source>
        <strain evidence="2">MF-1</strain>
    </source>
</reference>
<name>A0A9Q3GK25_9BASI</name>
<proteinExistence type="predicted"/>